<dbReference type="EMBL" id="JAGFBS010000004">
    <property type="protein sequence ID" value="KAG6379893.1"/>
    <property type="molecule type" value="Genomic_DNA"/>
</dbReference>
<accession>A0A8I3ADX4</accession>
<sequence>MDLGRVADGVDADVEVFVNLDPDANPDVVVDAILALHPDSDAILALHPDPDANAVGDAEDDADAVVDADANATLLDLHPDGDACAAVPVLVGIVDAPANLLRQPSSVWFVPSLNGVEAVLAGRTAELEAVGVRAGIARGYRVSALGARGRGATGRAGTGLCAGTGAGAGAGARFAGMKMGLGAGAGTGGTSRRAPCARPTPSCASTLSSAATISRRSSHCGHGHVFHRARQR</sequence>
<organism evidence="1 2">
    <name type="scientific">Boletus reticuloceps</name>
    <dbReference type="NCBI Taxonomy" id="495285"/>
    <lineage>
        <taxon>Eukaryota</taxon>
        <taxon>Fungi</taxon>
        <taxon>Dikarya</taxon>
        <taxon>Basidiomycota</taxon>
        <taxon>Agaricomycotina</taxon>
        <taxon>Agaricomycetes</taxon>
        <taxon>Agaricomycetidae</taxon>
        <taxon>Boletales</taxon>
        <taxon>Boletineae</taxon>
        <taxon>Boletaceae</taxon>
        <taxon>Boletoideae</taxon>
        <taxon>Boletus</taxon>
    </lineage>
</organism>
<gene>
    <name evidence="1" type="ORF">JVT61DRAFT_10457</name>
</gene>
<dbReference type="Proteomes" id="UP000683000">
    <property type="component" value="Unassembled WGS sequence"/>
</dbReference>
<evidence type="ECO:0000313" key="1">
    <source>
        <dbReference type="EMBL" id="KAG6379893.1"/>
    </source>
</evidence>
<name>A0A8I3ADX4_9AGAM</name>
<protein>
    <submittedName>
        <fullName evidence="1">Uncharacterized protein</fullName>
    </submittedName>
</protein>
<reference evidence="1" key="1">
    <citation type="submission" date="2021-03" db="EMBL/GenBank/DDBJ databases">
        <title>Evolutionary innovations through gain and loss of genes in the ectomycorrhizal Boletales.</title>
        <authorList>
            <person name="Wu G."/>
            <person name="Miyauchi S."/>
            <person name="Morin E."/>
            <person name="Yang Z.-L."/>
            <person name="Xu J."/>
            <person name="Martin F.M."/>
        </authorList>
    </citation>
    <scope>NUCLEOTIDE SEQUENCE</scope>
    <source>
        <strain evidence="1">BR01</strain>
    </source>
</reference>
<proteinExistence type="predicted"/>
<evidence type="ECO:0000313" key="2">
    <source>
        <dbReference type="Proteomes" id="UP000683000"/>
    </source>
</evidence>
<keyword evidence="2" id="KW-1185">Reference proteome</keyword>
<comment type="caution">
    <text evidence="1">The sequence shown here is derived from an EMBL/GenBank/DDBJ whole genome shotgun (WGS) entry which is preliminary data.</text>
</comment>
<dbReference type="AlphaFoldDB" id="A0A8I3ADX4"/>